<accession>A0A0E9XE36</accession>
<dbReference type="AlphaFoldDB" id="A0A0E9XE36"/>
<reference evidence="1" key="1">
    <citation type="submission" date="2014-11" db="EMBL/GenBank/DDBJ databases">
        <authorList>
            <person name="Amaro Gonzalez C."/>
        </authorList>
    </citation>
    <scope>NUCLEOTIDE SEQUENCE</scope>
</reference>
<evidence type="ECO:0000313" key="1">
    <source>
        <dbReference type="EMBL" id="JAI00998.1"/>
    </source>
</evidence>
<proteinExistence type="predicted"/>
<name>A0A0E9XE36_ANGAN</name>
<organism evidence="1">
    <name type="scientific">Anguilla anguilla</name>
    <name type="common">European freshwater eel</name>
    <name type="synonym">Muraena anguilla</name>
    <dbReference type="NCBI Taxonomy" id="7936"/>
    <lineage>
        <taxon>Eukaryota</taxon>
        <taxon>Metazoa</taxon>
        <taxon>Chordata</taxon>
        <taxon>Craniata</taxon>
        <taxon>Vertebrata</taxon>
        <taxon>Euteleostomi</taxon>
        <taxon>Actinopterygii</taxon>
        <taxon>Neopterygii</taxon>
        <taxon>Teleostei</taxon>
        <taxon>Anguilliformes</taxon>
        <taxon>Anguillidae</taxon>
        <taxon>Anguilla</taxon>
    </lineage>
</organism>
<reference evidence="1" key="2">
    <citation type="journal article" date="2015" name="Fish Shellfish Immunol.">
        <title>Early steps in the European eel (Anguilla anguilla)-Vibrio vulnificus interaction in the gills: Role of the RtxA13 toxin.</title>
        <authorList>
            <person name="Callol A."/>
            <person name="Pajuelo D."/>
            <person name="Ebbesson L."/>
            <person name="Teles M."/>
            <person name="MacKenzie S."/>
            <person name="Amaro C."/>
        </authorList>
    </citation>
    <scope>NUCLEOTIDE SEQUENCE</scope>
</reference>
<protein>
    <submittedName>
        <fullName evidence="1">Uncharacterized protein</fullName>
    </submittedName>
</protein>
<dbReference type="EMBL" id="GBXM01007580">
    <property type="protein sequence ID" value="JAI00998.1"/>
    <property type="molecule type" value="Transcribed_RNA"/>
</dbReference>
<sequence length="90" mass="10193">MRVVQTPSSREIAMGACENGATPFCSTVFPNMLSALCLWLHRIQVSSQFFLSPVFTCLCTVYMQPNSHPSCMICVRNVHFNTVNWFKSEI</sequence>